<dbReference type="KEGG" id="ahz:APS56_04255"/>
<evidence type="ECO:0000313" key="1">
    <source>
        <dbReference type="EMBL" id="ALJ04397.1"/>
    </source>
</evidence>
<dbReference type="InterPro" id="IPR011463">
    <property type="entry name" value="DUF1569"/>
</dbReference>
<protein>
    <recommendedName>
        <fullName evidence="3">DUF1569 domain-containing protein</fullName>
    </recommendedName>
</protein>
<dbReference type="InterPro" id="IPR034660">
    <property type="entry name" value="DinB/YfiT-like"/>
</dbReference>
<dbReference type="RefSeq" id="WP_054725078.1">
    <property type="nucleotide sequence ID" value="NZ_CP012898.1"/>
</dbReference>
<accession>A0A0P0CNJ8</accession>
<dbReference type="Gene3D" id="1.20.120.450">
    <property type="entry name" value="dinb family like domain"/>
    <property type="match status" value="1"/>
</dbReference>
<reference evidence="1 2" key="1">
    <citation type="submission" date="2015-10" db="EMBL/GenBank/DDBJ databases">
        <authorList>
            <person name="Gilbert D.G."/>
        </authorList>
    </citation>
    <scope>NUCLEOTIDE SEQUENCE [LARGE SCALE GENOMIC DNA]</scope>
    <source>
        <strain evidence="2">HZ-22</strain>
    </source>
</reference>
<keyword evidence="2" id="KW-1185">Reference proteome</keyword>
<dbReference type="OrthoDB" id="2599194at2"/>
<sequence>MKNMFDLKDCTEVINRINQLTPDAKNLWGKMSVDQMLAHCNVPYGYIYTDKYQKPNAFKKFMITLFAKKMVVGNKPYPKNSRTAPEFIITDKKHFEKEKTLLIDNIKRTQNLGETHFKNRESHSFGPLSVQEWNTMFYKHLDHHLKQFNV</sequence>
<dbReference type="Proteomes" id="UP000057981">
    <property type="component" value="Chromosome"/>
</dbReference>
<gene>
    <name evidence="1" type="ORF">APS56_04255</name>
</gene>
<evidence type="ECO:0000313" key="2">
    <source>
        <dbReference type="Proteomes" id="UP000057981"/>
    </source>
</evidence>
<dbReference type="PATRIC" id="fig|1736674.3.peg.873"/>
<organism evidence="1 2">
    <name type="scientific">Pseudalgibacter alginicilyticus</name>
    <dbReference type="NCBI Taxonomy" id="1736674"/>
    <lineage>
        <taxon>Bacteria</taxon>
        <taxon>Pseudomonadati</taxon>
        <taxon>Bacteroidota</taxon>
        <taxon>Flavobacteriia</taxon>
        <taxon>Flavobacteriales</taxon>
        <taxon>Flavobacteriaceae</taxon>
        <taxon>Pseudalgibacter</taxon>
    </lineage>
</organism>
<dbReference type="STRING" id="1736674.APS56_04255"/>
<evidence type="ECO:0008006" key="3">
    <source>
        <dbReference type="Google" id="ProtNLM"/>
    </source>
</evidence>
<dbReference type="Pfam" id="PF07606">
    <property type="entry name" value="DUF1569"/>
    <property type="match status" value="1"/>
</dbReference>
<dbReference type="EMBL" id="CP012898">
    <property type="protein sequence ID" value="ALJ04397.1"/>
    <property type="molecule type" value="Genomic_DNA"/>
</dbReference>
<dbReference type="AlphaFoldDB" id="A0A0P0CNJ8"/>
<name>A0A0P0CNJ8_9FLAO</name>
<proteinExistence type="predicted"/>